<proteinExistence type="inferred from homology"/>
<keyword evidence="6 7" id="KW-0413">Isomerase</keyword>
<dbReference type="NCBIfam" id="NF002794">
    <property type="entry name" value="PRK02925.1"/>
    <property type="match status" value="1"/>
</dbReference>
<evidence type="ECO:0000256" key="3">
    <source>
        <dbReference type="ARBA" id="ARBA00008397"/>
    </source>
</evidence>
<dbReference type="InterPro" id="IPR003766">
    <property type="entry name" value="Uronate_isomerase"/>
</dbReference>
<dbReference type="Gene3D" id="3.20.20.140">
    <property type="entry name" value="Metal-dependent hydrolases"/>
    <property type="match status" value="1"/>
</dbReference>
<dbReference type="EMBL" id="DVGC01000057">
    <property type="protein sequence ID" value="HIR06186.1"/>
    <property type="molecule type" value="Genomic_DNA"/>
</dbReference>
<evidence type="ECO:0000256" key="2">
    <source>
        <dbReference type="ARBA" id="ARBA00004892"/>
    </source>
</evidence>
<evidence type="ECO:0000256" key="1">
    <source>
        <dbReference type="ARBA" id="ARBA00001165"/>
    </source>
</evidence>
<sequence length="477" mass="54795">MKKAFMDEDFLLYTETAGELFHTCAKSLPIVDYHCHISPEEIARDRKFDNLAEIWLGGDHYKWRFMRANGIEERFITGDASDWEKFFKWAGVLERGIGNPLYTWSHMELKRYFGYGGVLNERTAGEVWELGKERLSWPSMSARGLILQSKVTHLCTTDDPADSLKWHQVLREDREFPVQVLPAWRPDQALSVEKPSFLSYLERLGEAAGMEIGSVGSLKEALVRRMDVFEDMGCLASDHGLSHVMYVPASEEKLEQIFEKRLLHKELSREETEQYKTGLLLFLAEQYAERGWVMQLHYGCSRDNNRQMYERLGPDTGFDCIGPETPAEQLIGFLDALHSRGALPKTILYSLNPHDNERIDSVIGCFQTSECPSKLQHGAAWWFNDHRQGIRNHLISLASIGCLGTFVGMLTDSRSFLSYTRHEYFRRILCDLLGQWAEDGEFPDDRAVLEKLVSDISYHNAIRYFGFTESGKMGCNP</sequence>
<accession>A0A9D1A502</accession>
<dbReference type="Proteomes" id="UP000824250">
    <property type="component" value="Unassembled WGS sequence"/>
</dbReference>
<dbReference type="Pfam" id="PF02614">
    <property type="entry name" value="UxaC"/>
    <property type="match status" value="1"/>
</dbReference>
<evidence type="ECO:0000256" key="6">
    <source>
        <dbReference type="ARBA" id="ARBA00023235"/>
    </source>
</evidence>
<comment type="caution">
    <text evidence="8">The sequence shown here is derived from an EMBL/GenBank/DDBJ whole genome shotgun (WGS) entry which is preliminary data.</text>
</comment>
<organism evidence="8 9">
    <name type="scientific">Candidatus Copromonas faecavium</name>
    <name type="common">nom. illeg.</name>
    <dbReference type="NCBI Taxonomy" id="2840740"/>
    <lineage>
        <taxon>Bacteria</taxon>
        <taxon>Bacillati</taxon>
        <taxon>Bacillota</taxon>
        <taxon>Clostridia</taxon>
        <taxon>Lachnospirales</taxon>
        <taxon>Lachnospiraceae</taxon>
        <taxon>Candidatus Copromonas (nom. illeg.)</taxon>
    </lineage>
</organism>
<dbReference type="GO" id="GO:0042840">
    <property type="term" value="P:D-glucuronate catabolic process"/>
    <property type="evidence" value="ECO:0007669"/>
    <property type="project" value="TreeGrafter"/>
</dbReference>
<gene>
    <name evidence="7 8" type="primary">uxaC</name>
    <name evidence="8" type="ORF">IAB28_09525</name>
</gene>
<dbReference type="GO" id="GO:0019698">
    <property type="term" value="P:D-galacturonate catabolic process"/>
    <property type="evidence" value="ECO:0007669"/>
    <property type="project" value="TreeGrafter"/>
</dbReference>
<evidence type="ECO:0000256" key="7">
    <source>
        <dbReference type="HAMAP-Rule" id="MF_00675"/>
    </source>
</evidence>
<dbReference type="PANTHER" id="PTHR30068">
    <property type="entry name" value="URONATE ISOMERASE"/>
    <property type="match status" value="1"/>
</dbReference>
<comment type="pathway">
    <text evidence="2 7">Carbohydrate metabolism; pentose and glucuronate interconversion.</text>
</comment>
<dbReference type="GO" id="GO:0008880">
    <property type="term" value="F:glucuronate isomerase activity"/>
    <property type="evidence" value="ECO:0007669"/>
    <property type="project" value="UniProtKB-UniRule"/>
</dbReference>
<evidence type="ECO:0000313" key="9">
    <source>
        <dbReference type="Proteomes" id="UP000824250"/>
    </source>
</evidence>
<reference evidence="8" key="2">
    <citation type="journal article" date="2021" name="PeerJ">
        <title>Extensive microbial diversity within the chicken gut microbiome revealed by metagenomics and culture.</title>
        <authorList>
            <person name="Gilroy R."/>
            <person name="Ravi A."/>
            <person name="Getino M."/>
            <person name="Pursley I."/>
            <person name="Horton D.L."/>
            <person name="Alikhan N.F."/>
            <person name="Baker D."/>
            <person name="Gharbi K."/>
            <person name="Hall N."/>
            <person name="Watson M."/>
            <person name="Adriaenssens E.M."/>
            <person name="Foster-Nyarko E."/>
            <person name="Jarju S."/>
            <person name="Secka A."/>
            <person name="Antonio M."/>
            <person name="Oren A."/>
            <person name="Chaudhuri R.R."/>
            <person name="La Ragione R."/>
            <person name="Hildebrand F."/>
            <person name="Pallen M.J."/>
        </authorList>
    </citation>
    <scope>NUCLEOTIDE SEQUENCE</scope>
    <source>
        <strain evidence="8">CHK180-2868</strain>
    </source>
</reference>
<reference evidence="8" key="1">
    <citation type="submission" date="2020-10" db="EMBL/GenBank/DDBJ databases">
        <authorList>
            <person name="Gilroy R."/>
        </authorList>
    </citation>
    <scope>NUCLEOTIDE SEQUENCE</scope>
    <source>
        <strain evidence="8">CHK180-2868</strain>
    </source>
</reference>
<dbReference type="HAMAP" id="MF_00675">
    <property type="entry name" value="UxaC"/>
    <property type="match status" value="1"/>
</dbReference>
<dbReference type="PANTHER" id="PTHR30068:SF4">
    <property type="entry name" value="URONATE ISOMERASE"/>
    <property type="match status" value="1"/>
</dbReference>
<protein>
    <recommendedName>
        <fullName evidence="5 7">Uronate isomerase</fullName>
        <ecNumber evidence="4 7">5.3.1.12</ecNumber>
    </recommendedName>
    <alternativeName>
        <fullName evidence="7">Glucuronate isomerase</fullName>
    </alternativeName>
    <alternativeName>
        <fullName evidence="7">Uronic isomerase</fullName>
    </alternativeName>
</protein>
<dbReference type="AlphaFoldDB" id="A0A9D1A502"/>
<comment type="similarity">
    <text evidence="3 7">Belongs to the metallo-dependent hydrolases superfamily. Uronate isomerase family.</text>
</comment>
<name>A0A9D1A502_9FIRM</name>
<evidence type="ECO:0000313" key="8">
    <source>
        <dbReference type="EMBL" id="HIR06186.1"/>
    </source>
</evidence>
<dbReference type="InterPro" id="IPR032466">
    <property type="entry name" value="Metal_Hydrolase"/>
</dbReference>
<comment type="catalytic activity">
    <reaction evidence="7">
        <text>aldehydo-D-galacturonate = keto-D-tagaturonate</text>
        <dbReference type="Rhea" id="RHEA:27702"/>
        <dbReference type="ChEBI" id="CHEBI:12952"/>
        <dbReference type="ChEBI" id="CHEBI:17886"/>
    </reaction>
</comment>
<evidence type="ECO:0000256" key="5">
    <source>
        <dbReference type="ARBA" id="ARBA00020555"/>
    </source>
</evidence>
<comment type="catalytic activity">
    <reaction evidence="1 7">
        <text>D-glucuronate = D-fructuronate</text>
        <dbReference type="Rhea" id="RHEA:13049"/>
        <dbReference type="ChEBI" id="CHEBI:58720"/>
        <dbReference type="ChEBI" id="CHEBI:59863"/>
        <dbReference type="EC" id="5.3.1.12"/>
    </reaction>
</comment>
<dbReference type="Gene3D" id="1.10.2020.10">
    <property type="entry name" value="uronate isomerase, domain 2, chain A"/>
    <property type="match status" value="1"/>
</dbReference>
<evidence type="ECO:0000256" key="4">
    <source>
        <dbReference type="ARBA" id="ARBA00012546"/>
    </source>
</evidence>
<dbReference type="SUPFAM" id="SSF51556">
    <property type="entry name" value="Metallo-dependent hydrolases"/>
    <property type="match status" value="1"/>
</dbReference>
<dbReference type="EC" id="5.3.1.12" evidence="4 7"/>